<dbReference type="AlphaFoldDB" id="A0A8H7BVD6"/>
<keyword evidence="1" id="KW-0175">Coiled coil</keyword>
<sequence length="453" mass="51885">MTLTTSSLDIADLIRVLEEHRAQMEDNKEQYRALSKETEILRRRLLIMKQENNTFRRAHERLESQLYTQEQELAQMQKENKSLGKRKKDLEKRLENELRNYESDRLLWQQREADLCAEMKRYTQGQPRRTRSATASNIFSRSEPPMRQKWDTCAGMSPLLEDRKSSSSTPSATLDSVSARDSKIRAQDKLIQDLKAELQQQKLVTHEALMTNDSHVQRIQTLELELAEMKHVNQSLMEDNEGYQLLLREKTEAEELLKRREEGEKAPTHKSLAAELNMIAEERVSDQRLYEENRILQEANKALTVYLNKLLLKIVDNNQLVDVLNIDETTEGSDTTKESSLPNKENPTITTAETTTTTTAARPRRSTISAWISSSSSSLKQQQNANNSESGGWTRAFKRMSVMGWSGTKSASPSSPRTRSNSTYYTHDSAISSCTSGSVVDEDEEERKSSEEV</sequence>
<dbReference type="OrthoDB" id="2121319at2759"/>
<feature type="region of interest" description="Disordered" evidence="2">
    <location>
        <begin position="331"/>
        <end position="393"/>
    </location>
</feature>
<feature type="coiled-coil region" evidence="1">
    <location>
        <begin position="184"/>
        <end position="266"/>
    </location>
</feature>
<feature type="region of interest" description="Disordered" evidence="2">
    <location>
        <begin position="123"/>
        <end position="180"/>
    </location>
</feature>
<feature type="compositionally biased region" description="Polar residues" evidence="2">
    <location>
        <begin position="379"/>
        <end position="391"/>
    </location>
</feature>
<gene>
    <name evidence="3" type="ORF">EC973_004020</name>
</gene>
<comment type="caution">
    <text evidence="3">The sequence shown here is derived from an EMBL/GenBank/DDBJ whole genome shotgun (WGS) entry which is preliminary data.</text>
</comment>
<feature type="compositionally biased region" description="Polar residues" evidence="2">
    <location>
        <begin position="123"/>
        <end position="140"/>
    </location>
</feature>
<evidence type="ECO:0000256" key="1">
    <source>
        <dbReference type="SAM" id="Coils"/>
    </source>
</evidence>
<dbReference type="PANTHER" id="PTHR38120">
    <property type="entry name" value="EXPRESSED PROTEIN"/>
    <property type="match status" value="1"/>
</dbReference>
<proteinExistence type="predicted"/>
<accession>A0A8H7BVD6</accession>
<name>A0A8H7BVD6_9FUNG</name>
<evidence type="ECO:0000313" key="4">
    <source>
        <dbReference type="Proteomes" id="UP000605846"/>
    </source>
</evidence>
<organism evidence="3 4">
    <name type="scientific">Apophysomyces ossiformis</name>
    <dbReference type="NCBI Taxonomy" id="679940"/>
    <lineage>
        <taxon>Eukaryota</taxon>
        <taxon>Fungi</taxon>
        <taxon>Fungi incertae sedis</taxon>
        <taxon>Mucoromycota</taxon>
        <taxon>Mucoromycotina</taxon>
        <taxon>Mucoromycetes</taxon>
        <taxon>Mucorales</taxon>
        <taxon>Mucorineae</taxon>
        <taxon>Mucoraceae</taxon>
        <taxon>Apophysomyces</taxon>
    </lineage>
</organism>
<evidence type="ECO:0000313" key="3">
    <source>
        <dbReference type="EMBL" id="KAF7729647.1"/>
    </source>
</evidence>
<dbReference type="Gene3D" id="1.20.5.2440">
    <property type="match status" value="1"/>
</dbReference>
<feature type="region of interest" description="Disordered" evidence="2">
    <location>
        <begin position="405"/>
        <end position="453"/>
    </location>
</feature>
<feature type="compositionally biased region" description="Polar residues" evidence="2">
    <location>
        <begin position="424"/>
        <end position="437"/>
    </location>
</feature>
<feature type="compositionally biased region" description="Low complexity" evidence="2">
    <location>
        <begin position="410"/>
        <end position="423"/>
    </location>
</feature>
<keyword evidence="4" id="KW-1185">Reference proteome</keyword>
<dbReference type="PANTHER" id="PTHR38120:SF1">
    <property type="entry name" value="M PROTEIN, SEROTYPE 2.1"/>
    <property type="match status" value="1"/>
</dbReference>
<dbReference type="Proteomes" id="UP000605846">
    <property type="component" value="Unassembled WGS sequence"/>
</dbReference>
<feature type="compositionally biased region" description="Low complexity" evidence="2">
    <location>
        <begin position="347"/>
        <end position="378"/>
    </location>
</feature>
<feature type="compositionally biased region" description="Low complexity" evidence="2">
    <location>
        <begin position="166"/>
        <end position="177"/>
    </location>
</feature>
<evidence type="ECO:0000256" key="2">
    <source>
        <dbReference type="SAM" id="MobiDB-lite"/>
    </source>
</evidence>
<dbReference type="EMBL" id="JABAYA010000023">
    <property type="protein sequence ID" value="KAF7729647.1"/>
    <property type="molecule type" value="Genomic_DNA"/>
</dbReference>
<protein>
    <submittedName>
        <fullName evidence="3">Uncharacterized protein</fullName>
    </submittedName>
</protein>
<reference evidence="3" key="1">
    <citation type="submission" date="2020-01" db="EMBL/GenBank/DDBJ databases">
        <title>Genome Sequencing of Three Apophysomyces-Like Fungal Strains Confirms a Novel Fungal Genus in the Mucoromycota with divergent Burkholderia-like Endosymbiotic Bacteria.</title>
        <authorList>
            <person name="Stajich J.E."/>
            <person name="Macias A.M."/>
            <person name="Carter-House D."/>
            <person name="Lovett B."/>
            <person name="Kasson L.R."/>
            <person name="Berry K."/>
            <person name="Grigoriev I."/>
            <person name="Chang Y."/>
            <person name="Spatafora J."/>
            <person name="Kasson M.T."/>
        </authorList>
    </citation>
    <scope>NUCLEOTIDE SEQUENCE</scope>
    <source>
        <strain evidence="3">NRRL A-21654</strain>
    </source>
</reference>
<feature type="coiled-coil region" evidence="1">
    <location>
        <begin position="10"/>
        <end position="111"/>
    </location>
</feature>